<proteinExistence type="predicted"/>
<organism evidence="1 2">
    <name type="scientific">Alkalithermobacter paradoxus</name>
    <dbReference type="NCBI Taxonomy" id="29349"/>
    <lineage>
        <taxon>Bacteria</taxon>
        <taxon>Bacillati</taxon>
        <taxon>Bacillota</taxon>
        <taxon>Clostridia</taxon>
        <taxon>Peptostreptococcales</taxon>
        <taxon>Tepidibacteraceae</taxon>
        <taxon>Alkalithermobacter</taxon>
    </lineage>
</organism>
<evidence type="ECO:0000313" key="1">
    <source>
        <dbReference type="EMBL" id="OPJ56492.1"/>
    </source>
</evidence>
<gene>
    <name evidence="1" type="ORF">CLOTH_08970</name>
</gene>
<dbReference type="AlphaFoldDB" id="A0A1V4I921"/>
<dbReference type="Pfam" id="PF04245">
    <property type="entry name" value="NA37"/>
    <property type="match status" value="1"/>
</dbReference>
<dbReference type="GO" id="GO:0009295">
    <property type="term" value="C:nucleoid"/>
    <property type="evidence" value="ECO:0007669"/>
    <property type="project" value="InterPro"/>
</dbReference>
<reference evidence="1 2" key="1">
    <citation type="submission" date="2017-03" db="EMBL/GenBank/DDBJ databases">
        <title>Genome sequence of Clostridium thermoalcaliphilum DSM 7309.</title>
        <authorList>
            <person name="Poehlein A."/>
            <person name="Daniel R."/>
        </authorList>
    </citation>
    <scope>NUCLEOTIDE SEQUENCE [LARGE SCALE GENOMIC DNA]</scope>
    <source>
        <strain evidence="1 2">DSM 7309</strain>
    </source>
</reference>
<comment type="caution">
    <text evidence="1">The sequence shown here is derived from an EMBL/GenBank/DDBJ whole genome shotgun (WGS) entry which is preliminary data.</text>
</comment>
<dbReference type="InterPro" id="IPR007358">
    <property type="entry name" value="Nucleoid_associated_NdpA"/>
</dbReference>
<dbReference type="EMBL" id="MZGW01000002">
    <property type="protein sequence ID" value="OPJ56492.1"/>
    <property type="molecule type" value="Genomic_DNA"/>
</dbReference>
<dbReference type="STRING" id="29349.CLOTH_08970"/>
<accession>A0A1V4I921</accession>
<dbReference type="OrthoDB" id="3171075at2"/>
<name>A0A1V4I921_9FIRM</name>
<keyword evidence="2" id="KW-1185">Reference proteome</keyword>
<sequence>MQIHKFIIHILDKNNPTPILNDFEGEINEQVHEFFEKHIYRAIRDDNNKKAKFVDSQSDIKQLCEEIIYDSSTFLDNSKEIAMNLFESMKKSENTTSCDLAICLYSIEDDYYIGLLLLDYKKTYTHSIEFVEDKFNIKIVENEVALPNSSQRLKRCAFIGLSGINDDYNLIILDKDLIKNLDLENYFVSSFLKCEIILDDKDKTRIFKNSAEKWVKTSLYDDIEAATIIRESLTQTLKDKEQINIKEFADKVIEEDNLRESFVEHISKEGIQEGNFNIDKKWVDKNLKNKVIKTDTGFEIKGSSEVFEDYFKYQTKKNDDGSIDIIIKNVKFYEEK</sequence>
<dbReference type="Proteomes" id="UP000190140">
    <property type="component" value="Unassembled WGS sequence"/>
</dbReference>
<protein>
    <submittedName>
        <fullName evidence="1">37-kD nucleoid-associated bacterial protein</fullName>
    </submittedName>
</protein>
<evidence type="ECO:0000313" key="2">
    <source>
        <dbReference type="Proteomes" id="UP000190140"/>
    </source>
</evidence>
<dbReference type="RefSeq" id="WP_079411597.1">
    <property type="nucleotide sequence ID" value="NZ_MZGW01000002.1"/>
</dbReference>